<evidence type="ECO:0000256" key="7">
    <source>
        <dbReference type="SAM" id="Phobius"/>
    </source>
</evidence>
<dbReference type="EMBL" id="MK595739">
    <property type="protein sequence ID" value="QHR93389.1"/>
    <property type="molecule type" value="Genomic_DNA"/>
</dbReference>
<evidence type="ECO:0000256" key="2">
    <source>
        <dbReference type="ARBA" id="ARBA00022475"/>
    </source>
</evidence>
<keyword evidence="4 7" id="KW-1133">Transmembrane helix</keyword>
<feature type="transmembrane region" description="Helical" evidence="7">
    <location>
        <begin position="273"/>
        <end position="297"/>
    </location>
</feature>
<evidence type="ECO:0000256" key="6">
    <source>
        <dbReference type="ARBA" id="ARBA00049738"/>
    </source>
</evidence>
<feature type="transmembrane region" description="Helical" evidence="7">
    <location>
        <begin position="163"/>
        <end position="182"/>
    </location>
</feature>
<feature type="transmembrane region" description="Helical" evidence="7">
    <location>
        <begin position="12"/>
        <end position="34"/>
    </location>
</feature>
<comment type="subcellular location">
    <subcellularLocation>
        <location evidence="1">Cell membrane</location>
        <topology evidence="1">Multi-pass membrane protein</topology>
    </subcellularLocation>
</comment>
<evidence type="ECO:0000256" key="5">
    <source>
        <dbReference type="ARBA" id="ARBA00023136"/>
    </source>
</evidence>
<gene>
    <name evidence="8" type="primary">wzx</name>
</gene>
<feature type="transmembrane region" description="Helical" evidence="7">
    <location>
        <begin position="317"/>
        <end position="337"/>
    </location>
</feature>
<feature type="transmembrane region" description="Helical" evidence="7">
    <location>
        <begin position="40"/>
        <end position="57"/>
    </location>
</feature>
<feature type="transmembrane region" description="Helical" evidence="7">
    <location>
        <begin position="373"/>
        <end position="392"/>
    </location>
</feature>
<feature type="transmembrane region" description="Helical" evidence="7">
    <location>
        <begin position="344"/>
        <end position="367"/>
    </location>
</feature>
<evidence type="ECO:0000256" key="1">
    <source>
        <dbReference type="ARBA" id="ARBA00004651"/>
    </source>
</evidence>
<proteinExistence type="predicted"/>
<dbReference type="GO" id="GO:0005886">
    <property type="term" value="C:plasma membrane"/>
    <property type="evidence" value="ECO:0007669"/>
    <property type="project" value="UniProtKB-SubCell"/>
</dbReference>
<feature type="transmembrane region" description="Helical" evidence="7">
    <location>
        <begin position="107"/>
        <end position="127"/>
    </location>
</feature>
<accession>A0A6B9Y061</accession>
<keyword evidence="5 7" id="KW-0472">Membrane</keyword>
<evidence type="ECO:0000256" key="3">
    <source>
        <dbReference type="ARBA" id="ARBA00022692"/>
    </source>
</evidence>
<feature type="transmembrane region" description="Helical" evidence="7">
    <location>
        <begin position="139"/>
        <end position="157"/>
    </location>
</feature>
<name>A0A6B9Y061_ENTCL</name>
<dbReference type="AlphaFoldDB" id="A0A6B9Y061"/>
<organism evidence="8">
    <name type="scientific">Enterobacter cloacae</name>
    <dbReference type="NCBI Taxonomy" id="550"/>
    <lineage>
        <taxon>Bacteria</taxon>
        <taxon>Pseudomonadati</taxon>
        <taxon>Pseudomonadota</taxon>
        <taxon>Gammaproteobacteria</taxon>
        <taxon>Enterobacterales</taxon>
        <taxon>Enterobacteriaceae</taxon>
        <taxon>Enterobacter</taxon>
        <taxon>Enterobacter cloacae complex</taxon>
    </lineage>
</organism>
<feature type="transmembrane region" description="Helical" evidence="7">
    <location>
        <begin position="78"/>
        <end position="101"/>
    </location>
</feature>
<keyword evidence="2" id="KW-1003">Cell membrane</keyword>
<dbReference type="Pfam" id="PF13440">
    <property type="entry name" value="Polysacc_synt_3"/>
    <property type="match status" value="1"/>
</dbReference>
<protein>
    <recommendedName>
        <fullName evidence="6">Putative O-antigen transporter</fullName>
    </recommendedName>
</protein>
<reference evidence="8" key="1">
    <citation type="submission" date="2019-03" db="EMBL/GenBank/DDBJ databases">
        <title>Genetic characterization of the O-antigen and development of a molecular serotyping scheme for Enterobacter cloacae.</title>
        <authorList>
            <person name="Li Y."/>
            <person name="Huang J."/>
            <person name="Wang X."/>
            <person name="Xu C."/>
            <person name="Han T."/>
            <person name="Guo X."/>
        </authorList>
    </citation>
    <scope>NUCLEOTIDE SEQUENCE</scope>
    <source>
        <strain evidence="8">NCTC 11932</strain>
    </source>
</reference>
<dbReference type="PANTHER" id="PTHR30250:SF11">
    <property type="entry name" value="O-ANTIGEN TRANSPORTER-RELATED"/>
    <property type="match status" value="1"/>
</dbReference>
<keyword evidence="3 7" id="KW-0812">Transmembrane</keyword>
<dbReference type="PANTHER" id="PTHR30250">
    <property type="entry name" value="PST FAMILY PREDICTED COLANIC ACID TRANSPORTER"/>
    <property type="match status" value="1"/>
</dbReference>
<dbReference type="InterPro" id="IPR050833">
    <property type="entry name" value="Poly_Biosynth_Transport"/>
</dbReference>
<evidence type="ECO:0000313" key="8">
    <source>
        <dbReference type="EMBL" id="QHR93389.1"/>
    </source>
</evidence>
<evidence type="ECO:0000256" key="4">
    <source>
        <dbReference type="ARBA" id="ARBA00022989"/>
    </source>
</evidence>
<sequence length="406" mass="46097">MLRNNVIRTLFKFVGGNALAQIIIILGTPILTRLYSPDDFGIYASFMSIILIIGVIASGRYDQIMYNFDQDEKWITCFCNGVIIALVLSVVMLFGLGAIYYCLDDFSLVYFLIPPSVFTFAVIQLYTSFYSLTRQYKKIIALNFLRSLSIIIFQYILYKNSSLGLALGFLLSQVICILYCIYASEFSYTKINFNFFMKKNATLSSMQSLSNSFSSQLPVFVIPGQYGFAALGLYGLAIRLTQIPITFFTNAVRPYILGELNKNKKNHQKIYKILWVSSSLLLILGALGIVLINLFAASFFRIYAGEEWTDAGEIAGVLSWWLLVAFANVTSTSYLTIMGRFKSLFIYDSVLLLFRGAIALYSVYYQLSFINFLYLYSMLGMIFNFGIIIYAIKCGYKNARYINCND</sequence>